<accession>A0A0W8FH15</accession>
<name>A0A0W8FH15_9ZZZZ</name>
<evidence type="ECO:0000313" key="1">
    <source>
        <dbReference type="EMBL" id="KUG20197.1"/>
    </source>
</evidence>
<sequence>MSIFDHIRAWLTVSGKHRQFYDADRDPALEEYFEILPEAGIETSDESLEVPDFGN</sequence>
<dbReference type="AlphaFoldDB" id="A0A0W8FH15"/>
<organism evidence="1">
    <name type="scientific">hydrocarbon metagenome</name>
    <dbReference type="NCBI Taxonomy" id="938273"/>
    <lineage>
        <taxon>unclassified sequences</taxon>
        <taxon>metagenomes</taxon>
        <taxon>ecological metagenomes</taxon>
    </lineage>
</organism>
<reference evidence="1" key="1">
    <citation type="journal article" date="2015" name="Proc. Natl. Acad. Sci. U.S.A.">
        <title>Networks of energetic and metabolic interactions define dynamics in microbial communities.</title>
        <authorList>
            <person name="Embree M."/>
            <person name="Liu J.K."/>
            <person name="Al-Bassam M.M."/>
            <person name="Zengler K."/>
        </authorList>
    </citation>
    <scope>NUCLEOTIDE SEQUENCE</scope>
</reference>
<comment type="caution">
    <text evidence="1">The sequence shown here is derived from an EMBL/GenBank/DDBJ whole genome shotgun (WGS) entry which is preliminary data.</text>
</comment>
<protein>
    <submittedName>
        <fullName evidence="1">Uncharacterized protein</fullName>
    </submittedName>
</protein>
<gene>
    <name evidence="1" type="ORF">ASZ90_010067</name>
</gene>
<dbReference type="EMBL" id="LNQE01001214">
    <property type="protein sequence ID" value="KUG20197.1"/>
    <property type="molecule type" value="Genomic_DNA"/>
</dbReference>
<proteinExistence type="predicted"/>